<dbReference type="GO" id="GO:0022857">
    <property type="term" value="F:transmembrane transporter activity"/>
    <property type="evidence" value="ECO:0007669"/>
    <property type="project" value="InterPro"/>
</dbReference>
<dbReference type="InterPro" id="IPR007210">
    <property type="entry name" value="ABC_Gly_betaine_transp_sub-bd"/>
</dbReference>
<keyword evidence="1" id="KW-0732">Signal</keyword>
<dbReference type="OrthoDB" id="9781705at2"/>
<proteinExistence type="predicted"/>
<protein>
    <submittedName>
        <fullName evidence="3">Glycine/betaine ABC transporter substrate-binding protein</fullName>
    </submittedName>
</protein>
<keyword evidence="4" id="KW-1185">Reference proteome</keyword>
<dbReference type="Gene3D" id="3.40.190.120">
    <property type="entry name" value="Osmoprotection protein (prox), domain 2"/>
    <property type="match status" value="1"/>
</dbReference>
<evidence type="ECO:0000259" key="2">
    <source>
        <dbReference type="Pfam" id="PF04069"/>
    </source>
</evidence>
<comment type="caution">
    <text evidence="3">The sequence shown here is derived from an EMBL/GenBank/DDBJ whole genome shotgun (WGS) entry which is preliminary data.</text>
</comment>
<feature type="chain" id="PRO_5013117600" evidence="1">
    <location>
        <begin position="26"/>
        <end position="317"/>
    </location>
</feature>
<dbReference type="SUPFAM" id="SSF53850">
    <property type="entry name" value="Periplasmic binding protein-like II"/>
    <property type="match status" value="1"/>
</dbReference>
<dbReference type="PROSITE" id="PS51257">
    <property type="entry name" value="PROKAR_LIPOPROTEIN"/>
    <property type="match status" value="1"/>
</dbReference>
<dbReference type="STRING" id="53376.BST25_22540"/>
<accession>A0A1X0D5U9</accession>
<evidence type="ECO:0000313" key="4">
    <source>
        <dbReference type="Proteomes" id="UP000192566"/>
    </source>
</evidence>
<organism evidence="3 4">
    <name type="scientific">Mycobacterium heidelbergense</name>
    <dbReference type="NCBI Taxonomy" id="53376"/>
    <lineage>
        <taxon>Bacteria</taxon>
        <taxon>Bacillati</taxon>
        <taxon>Actinomycetota</taxon>
        <taxon>Actinomycetes</taxon>
        <taxon>Mycobacteriales</taxon>
        <taxon>Mycobacteriaceae</taxon>
        <taxon>Mycobacterium</taxon>
        <taxon>Mycobacterium simiae complex</taxon>
    </lineage>
</organism>
<dbReference type="Gene3D" id="3.40.190.10">
    <property type="entry name" value="Periplasmic binding protein-like II"/>
    <property type="match status" value="1"/>
</dbReference>
<dbReference type="AlphaFoldDB" id="A0A1X0D5U9"/>
<dbReference type="GO" id="GO:0043190">
    <property type="term" value="C:ATP-binding cassette (ABC) transporter complex"/>
    <property type="evidence" value="ECO:0007669"/>
    <property type="project" value="InterPro"/>
</dbReference>
<dbReference type="EMBL" id="MVHR01000060">
    <property type="protein sequence ID" value="ORA67728.1"/>
    <property type="molecule type" value="Genomic_DNA"/>
</dbReference>
<sequence>MRMPPRLHRATVHAAVWLATVCLVAACSNPDPLGAEIRSPKSIVVGSGDFPESEIVAEIYAQALQANGFEVGRRMGIGSRETYIPALKDHSVDLVPEYIGNLLLYFAPDSTATMLDAVELELYKRLPGDLSILTPSPASDTDTVTVTSGTAGDWNLKTIADLAQHSPDVRFGAPSAFENRPSGLPGLRQRYGLNISPGNFVAINDGGGAVTVRALMGGRVNAANVFSTSPAIPQNHLVALEDPQHNFLAGNIVPLVNSQKKSDLLKDVLDAVSAKLTTSGLAGLNAAVSGNSGIDPDQAARNWVRDNGFNHPIGRRR</sequence>
<gene>
    <name evidence="3" type="ORF">BST25_22540</name>
</gene>
<evidence type="ECO:0000256" key="1">
    <source>
        <dbReference type="SAM" id="SignalP"/>
    </source>
</evidence>
<feature type="signal peptide" evidence="1">
    <location>
        <begin position="1"/>
        <end position="25"/>
    </location>
</feature>
<dbReference type="Proteomes" id="UP000192566">
    <property type="component" value="Unassembled WGS sequence"/>
</dbReference>
<dbReference type="Pfam" id="PF04069">
    <property type="entry name" value="OpuAC"/>
    <property type="match status" value="1"/>
</dbReference>
<name>A0A1X0D5U9_MYCHE</name>
<reference evidence="3 4" key="1">
    <citation type="submission" date="2017-02" db="EMBL/GenBank/DDBJ databases">
        <title>The new phylogeny of genus Mycobacterium.</title>
        <authorList>
            <person name="Tortoli E."/>
            <person name="Trovato A."/>
            <person name="Cirillo D.M."/>
        </authorList>
    </citation>
    <scope>NUCLEOTIDE SEQUENCE [LARGE SCALE GENOMIC DNA]</scope>
    <source>
        <strain evidence="3 4">DSM 44471</strain>
    </source>
</reference>
<dbReference type="RefSeq" id="WP_083077465.1">
    <property type="nucleotide sequence ID" value="NZ_AP022615.1"/>
</dbReference>
<evidence type="ECO:0000313" key="3">
    <source>
        <dbReference type="EMBL" id="ORA67728.1"/>
    </source>
</evidence>
<dbReference type="CDD" id="cd13606">
    <property type="entry name" value="PBP2_ProX_like"/>
    <property type="match status" value="1"/>
</dbReference>
<feature type="domain" description="ABC-type glycine betaine transport system substrate-binding" evidence="2">
    <location>
        <begin position="41"/>
        <end position="305"/>
    </location>
</feature>